<dbReference type="SUPFAM" id="SSF51735">
    <property type="entry name" value="NAD(P)-binding Rossmann-fold domains"/>
    <property type="match status" value="1"/>
</dbReference>
<proteinExistence type="inferred from homology"/>
<comment type="cofactor">
    <cofactor evidence="1">
        <name>Zn(2+)</name>
        <dbReference type="ChEBI" id="CHEBI:29105"/>
    </cofactor>
</comment>
<dbReference type="PANTHER" id="PTHR43350">
    <property type="entry name" value="NAD-DEPENDENT ALCOHOL DEHYDROGENASE"/>
    <property type="match status" value="1"/>
</dbReference>
<evidence type="ECO:0000256" key="2">
    <source>
        <dbReference type="ARBA" id="ARBA00008072"/>
    </source>
</evidence>
<keyword evidence="3" id="KW-0479">Metal-binding</keyword>
<dbReference type="GO" id="GO:0016491">
    <property type="term" value="F:oxidoreductase activity"/>
    <property type="evidence" value="ECO:0007669"/>
    <property type="project" value="UniProtKB-KW"/>
</dbReference>
<dbReference type="Pfam" id="PF00107">
    <property type="entry name" value="ADH_zinc_N"/>
    <property type="match status" value="1"/>
</dbReference>
<protein>
    <submittedName>
        <fullName evidence="7">Unannotated protein</fullName>
    </submittedName>
</protein>
<dbReference type="AlphaFoldDB" id="A0A6J6SM10"/>
<comment type="similarity">
    <text evidence="2">Belongs to the zinc-containing alcohol dehydrogenase family.</text>
</comment>
<keyword evidence="4" id="KW-0862">Zinc</keyword>
<evidence type="ECO:0000256" key="5">
    <source>
        <dbReference type="ARBA" id="ARBA00023002"/>
    </source>
</evidence>
<evidence type="ECO:0000256" key="3">
    <source>
        <dbReference type="ARBA" id="ARBA00022723"/>
    </source>
</evidence>
<dbReference type="InterPro" id="IPR020843">
    <property type="entry name" value="ER"/>
</dbReference>
<reference evidence="7" key="1">
    <citation type="submission" date="2020-05" db="EMBL/GenBank/DDBJ databases">
        <authorList>
            <person name="Chiriac C."/>
            <person name="Salcher M."/>
            <person name="Ghai R."/>
            <person name="Kavagutti S V."/>
        </authorList>
    </citation>
    <scope>NUCLEOTIDE SEQUENCE</scope>
</reference>
<dbReference type="Pfam" id="PF08240">
    <property type="entry name" value="ADH_N"/>
    <property type="match status" value="1"/>
</dbReference>
<evidence type="ECO:0000259" key="6">
    <source>
        <dbReference type="SMART" id="SM00829"/>
    </source>
</evidence>
<dbReference type="InterPro" id="IPR011032">
    <property type="entry name" value="GroES-like_sf"/>
</dbReference>
<sequence>MTSHEVLGALALTTGGYSIESLSLGPLQPGEARIRVRAAGMCRTDAEAFHMVALPAVLGHEAVGDVLETLGDCGDIEVGDRVAVSYPSCGTCPECGRGRLWLCERNWALSFDGTRLDGSKPITWQNQEVSSAFFQQSSFAALANVPARSLVKIGAHIPVDIVAALPCGLLTGSGAVTNVLEISEGGCCAILGTGAVGLAAVMTARIAGAADIVAIDIHDDRLKLSRELGATHAVNVGSADAEAQIRDQFPQGISHILDTTGSAQAWEMALRVIGRGGTFAFVTTPEPVEMFTVSPFELFLKVASMKSVLLGGANPREQIPLMLQWWSQGQFPIERLVRSYPLEDINDAASDSACGRTIKPVIIMPD</sequence>
<dbReference type="SUPFAM" id="SSF50129">
    <property type="entry name" value="GroES-like"/>
    <property type="match status" value="1"/>
</dbReference>
<dbReference type="SMART" id="SM00829">
    <property type="entry name" value="PKS_ER"/>
    <property type="match status" value="1"/>
</dbReference>
<dbReference type="Gene3D" id="3.90.180.10">
    <property type="entry name" value="Medium-chain alcohol dehydrogenases, catalytic domain"/>
    <property type="match status" value="1"/>
</dbReference>
<dbReference type="InterPro" id="IPR013154">
    <property type="entry name" value="ADH-like_N"/>
</dbReference>
<dbReference type="PANTHER" id="PTHR43350:SF2">
    <property type="entry name" value="GROES-LIKE ZINC-BINDING ALCOHOL DEHYDROGENASE FAMILY PROTEIN"/>
    <property type="match status" value="1"/>
</dbReference>
<feature type="domain" description="Enoyl reductase (ER)" evidence="6">
    <location>
        <begin position="17"/>
        <end position="362"/>
    </location>
</feature>
<evidence type="ECO:0000256" key="4">
    <source>
        <dbReference type="ARBA" id="ARBA00022833"/>
    </source>
</evidence>
<dbReference type="InterPro" id="IPR013149">
    <property type="entry name" value="ADH-like_C"/>
</dbReference>
<organism evidence="7">
    <name type="scientific">freshwater metagenome</name>
    <dbReference type="NCBI Taxonomy" id="449393"/>
    <lineage>
        <taxon>unclassified sequences</taxon>
        <taxon>metagenomes</taxon>
        <taxon>ecological metagenomes</taxon>
    </lineage>
</organism>
<dbReference type="Gene3D" id="3.40.50.720">
    <property type="entry name" value="NAD(P)-binding Rossmann-like Domain"/>
    <property type="match status" value="1"/>
</dbReference>
<accession>A0A6J6SM10</accession>
<evidence type="ECO:0000256" key="1">
    <source>
        <dbReference type="ARBA" id="ARBA00001947"/>
    </source>
</evidence>
<dbReference type="InterPro" id="IPR036291">
    <property type="entry name" value="NAD(P)-bd_dom_sf"/>
</dbReference>
<gene>
    <name evidence="7" type="ORF">UFOPK2810_00004</name>
</gene>
<name>A0A6J6SM10_9ZZZZ</name>
<evidence type="ECO:0000313" key="7">
    <source>
        <dbReference type="EMBL" id="CAB4735647.1"/>
    </source>
</evidence>
<keyword evidence="5" id="KW-0560">Oxidoreductase</keyword>
<dbReference type="GO" id="GO:0046872">
    <property type="term" value="F:metal ion binding"/>
    <property type="evidence" value="ECO:0007669"/>
    <property type="project" value="UniProtKB-KW"/>
</dbReference>
<dbReference type="EMBL" id="CAEZYZ010000001">
    <property type="protein sequence ID" value="CAB4735647.1"/>
    <property type="molecule type" value="Genomic_DNA"/>
</dbReference>